<dbReference type="SUPFAM" id="SSF46785">
    <property type="entry name" value="Winged helix' DNA-binding domain"/>
    <property type="match status" value="1"/>
</dbReference>
<dbReference type="PATRIC" id="fig|742737.3.peg.2974"/>
<evidence type="ECO:0000256" key="1">
    <source>
        <dbReference type="ARBA" id="ARBA00023125"/>
    </source>
</evidence>
<evidence type="ECO:0000313" key="3">
    <source>
        <dbReference type="Proteomes" id="UP000005384"/>
    </source>
</evidence>
<evidence type="ECO:0008006" key="4">
    <source>
        <dbReference type="Google" id="ProtNLM"/>
    </source>
</evidence>
<dbReference type="PROSITE" id="PS01332">
    <property type="entry name" value="HTH_RRF2_1"/>
    <property type="match status" value="1"/>
</dbReference>
<accession>G5IHJ6</accession>
<reference evidence="2 3" key="1">
    <citation type="submission" date="2011-08" db="EMBL/GenBank/DDBJ databases">
        <title>The Genome Sequence of Clostridium hathewayi WAL-18680.</title>
        <authorList>
            <consortium name="The Broad Institute Genome Sequencing Platform"/>
            <person name="Earl A."/>
            <person name="Ward D."/>
            <person name="Feldgarden M."/>
            <person name="Gevers D."/>
            <person name="Finegold S.M."/>
            <person name="Summanen P.H."/>
            <person name="Molitoris D.R."/>
            <person name="Song M."/>
            <person name="Daigneault M."/>
            <person name="Allen-Vercoe E."/>
            <person name="Young S.K."/>
            <person name="Zeng Q."/>
            <person name="Gargeya S."/>
            <person name="Fitzgerald M."/>
            <person name="Haas B."/>
            <person name="Abouelleil A."/>
            <person name="Alvarado L."/>
            <person name="Arachchi H.M."/>
            <person name="Berlin A."/>
            <person name="Brown A."/>
            <person name="Chapman S.B."/>
            <person name="Chen Z."/>
            <person name="Dunbar C."/>
            <person name="Freedman E."/>
            <person name="Gearin G."/>
            <person name="Gellesch M."/>
            <person name="Goldberg J."/>
            <person name="Griggs A."/>
            <person name="Gujja S."/>
            <person name="Heiman D."/>
            <person name="Howarth C."/>
            <person name="Larson L."/>
            <person name="Lui A."/>
            <person name="MacDonald P.J.P."/>
            <person name="Montmayeur A."/>
            <person name="Murphy C."/>
            <person name="Neiman D."/>
            <person name="Pearson M."/>
            <person name="Priest M."/>
            <person name="Roberts A."/>
            <person name="Saif S."/>
            <person name="Shea T."/>
            <person name="Shenoy N."/>
            <person name="Sisk P."/>
            <person name="Stolte C."/>
            <person name="Sykes S."/>
            <person name="Wortman J."/>
            <person name="Nusbaum C."/>
            <person name="Birren B."/>
        </authorList>
    </citation>
    <scope>NUCLEOTIDE SEQUENCE [LARGE SCALE GENOMIC DNA]</scope>
    <source>
        <strain evidence="2 3">WAL-18680</strain>
    </source>
</reference>
<comment type="caution">
    <text evidence="2">The sequence shown here is derived from an EMBL/GenBank/DDBJ whole genome shotgun (WGS) entry which is preliminary data.</text>
</comment>
<dbReference type="AlphaFoldDB" id="G5IHJ6"/>
<evidence type="ECO:0000313" key="2">
    <source>
        <dbReference type="EMBL" id="EHI59043.1"/>
    </source>
</evidence>
<dbReference type="NCBIfam" id="TIGR00738">
    <property type="entry name" value="rrf2_super"/>
    <property type="match status" value="1"/>
</dbReference>
<organism evidence="2 3">
    <name type="scientific">Hungatella hathewayi WAL-18680</name>
    <dbReference type="NCBI Taxonomy" id="742737"/>
    <lineage>
        <taxon>Bacteria</taxon>
        <taxon>Bacillati</taxon>
        <taxon>Bacillota</taxon>
        <taxon>Clostridia</taxon>
        <taxon>Lachnospirales</taxon>
        <taxon>Lachnospiraceae</taxon>
        <taxon>Hungatella</taxon>
    </lineage>
</organism>
<dbReference type="Proteomes" id="UP000005384">
    <property type="component" value="Unassembled WGS sequence"/>
</dbReference>
<dbReference type="RefSeq" id="WP_006780950.1">
    <property type="nucleotide sequence ID" value="NZ_CP040506.1"/>
</dbReference>
<dbReference type="OrthoDB" id="9808360at2"/>
<gene>
    <name evidence="2" type="ORF">HMPREF9473_02974</name>
</gene>
<name>G5IHJ6_9FIRM</name>
<dbReference type="GO" id="GO:0003677">
    <property type="term" value="F:DNA binding"/>
    <property type="evidence" value="ECO:0007669"/>
    <property type="project" value="UniProtKB-KW"/>
</dbReference>
<sequence>MKISTKGRYALRMMLEFALHPDECTKINQVAKRQQISEKYLEQIVTILSRAGYVKSMRGAQGGYMLTKEPSEYTVGMILRLTEGSLAPVACLDADEPCGRSSTCVTLDVWRQLNDAINQVVDHVTLADLVKEQLAKPGYTLL</sequence>
<dbReference type="Gene3D" id="1.10.10.10">
    <property type="entry name" value="Winged helix-like DNA-binding domain superfamily/Winged helix DNA-binding domain"/>
    <property type="match status" value="1"/>
</dbReference>
<dbReference type="InterPro" id="IPR030489">
    <property type="entry name" value="TR_Rrf2-type_CS"/>
</dbReference>
<proteinExistence type="predicted"/>
<dbReference type="Pfam" id="PF02082">
    <property type="entry name" value="Rrf2"/>
    <property type="match status" value="1"/>
</dbReference>
<dbReference type="PROSITE" id="PS51197">
    <property type="entry name" value="HTH_RRF2_2"/>
    <property type="match status" value="1"/>
</dbReference>
<keyword evidence="3" id="KW-1185">Reference proteome</keyword>
<dbReference type="InterPro" id="IPR000944">
    <property type="entry name" value="Tscrpt_reg_Rrf2"/>
</dbReference>
<dbReference type="GO" id="GO:0005829">
    <property type="term" value="C:cytosol"/>
    <property type="evidence" value="ECO:0007669"/>
    <property type="project" value="TreeGrafter"/>
</dbReference>
<keyword evidence="1" id="KW-0238">DNA-binding</keyword>
<dbReference type="GO" id="GO:0003700">
    <property type="term" value="F:DNA-binding transcription factor activity"/>
    <property type="evidence" value="ECO:0007669"/>
    <property type="project" value="TreeGrafter"/>
</dbReference>
<dbReference type="InterPro" id="IPR036388">
    <property type="entry name" value="WH-like_DNA-bd_sf"/>
</dbReference>
<dbReference type="PANTHER" id="PTHR33221:SF5">
    <property type="entry name" value="HTH-TYPE TRANSCRIPTIONAL REGULATOR ISCR"/>
    <property type="match status" value="1"/>
</dbReference>
<dbReference type="PANTHER" id="PTHR33221">
    <property type="entry name" value="WINGED HELIX-TURN-HELIX TRANSCRIPTIONAL REGULATOR, RRF2 FAMILY"/>
    <property type="match status" value="1"/>
</dbReference>
<protein>
    <recommendedName>
        <fullName evidence="4">Rrf2 family protein</fullName>
    </recommendedName>
</protein>
<dbReference type="InterPro" id="IPR036390">
    <property type="entry name" value="WH_DNA-bd_sf"/>
</dbReference>
<dbReference type="EMBL" id="ADLN01000078">
    <property type="protein sequence ID" value="EHI59043.1"/>
    <property type="molecule type" value="Genomic_DNA"/>
</dbReference>
<dbReference type="HOGENOM" id="CLU_107144_0_1_9"/>